<dbReference type="Pfam" id="PF02811">
    <property type="entry name" value="PHP"/>
    <property type="match status" value="1"/>
</dbReference>
<evidence type="ECO:0000313" key="9">
    <source>
        <dbReference type="Proteomes" id="UP000037540"/>
    </source>
</evidence>
<keyword evidence="4" id="KW-0235">DNA replication</keyword>
<evidence type="ECO:0000256" key="4">
    <source>
        <dbReference type="ARBA" id="ARBA00022705"/>
    </source>
</evidence>
<protein>
    <recommendedName>
        <fullName evidence="1">DNA-directed DNA polymerase</fullName>
        <ecNumber evidence="1">2.7.7.7</ecNumber>
    </recommendedName>
</protein>
<accession>A0A9Q1ZA73</accession>
<dbReference type="Pfam" id="PF14579">
    <property type="entry name" value="HHH_6"/>
    <property type="match status" value="1"/>
</dbReference>
<dbReference type="InterPro" id="IPR016195">
    <property type="entry name" value="Pol/histidinol_Pase-like"/>
</dbReference>
<evidence type="ECO:0000259" key="7">
    <source>
        <dbReference type="SMART" id="SM00481"/>
    </source>
</evidence>
<dbReference type="PANTHER" id="PTHR32294:SF0">
    <property type="entry name" value="DNA POLYMERASE III SUBUNIT ALPHA"/>
    <property type="match status" value="1"/>
</dbReference>
<dbReference type="InterPro" id="IPR040982">
    <property type="entry name" value="DNA_pol3_finger"/>
</dbReference>
<dbReference type="PANTHER" id="PTHR32294">
    <property type="entry name" value="DNA POLYMERASE III SUBUNIT ALPHA"/>
    <property type="match status" value="1"/>
</dbReference>
<dbReference type="SUPFAM" id="SSF89550">
    <property type="entry name" value="PHP domain-like"/>
    <property type="match status" value="1"/>
</dbReference>
<keyword evidence="3" id="KW-0548">Nucleotidyltransferase</keyword>
<dbReference type="AlphaFoldDB" id="A0A9Q1ZA73"/>
<dbReference type="InterPro" id="IPR029460">
    <property type="entry name" value="DNAPol_HHH"/>
</dbReference>
<evidence type="ECO:0000256" key="6">
    <source>
        <dbReference type="ARBA" id="ARBA00049244"/>
    </source>
</evidence>
<dbReference type="NCBIfam" id="TIGR00594">
    <property type="entry name" value="polc"/>
    <property type="match status" value="1"/>
</dbReference>
<dbReference type="EMBL" id="LGVR01000123">
    <property type="protein sequence ID" value="KOA81435.1"/>
    <property type="molecule type" value="Genomic_DNA"/>
</dbReference>
<dbReference type="Pfam" id="PF07733">
    <property type="entry name" value="DNA_pol3_alpha"/>
    <property type="match status" value="1"/>
</dbReference>
<dbReference type="InterPro" id="IPR011708">
    <property type="entry name" value="DNA_pol3_alpha_NTPase_dom"/>
</dbReference>
<dbReference type="Gene3D" id="3.20.20.140">
    <property type="entry name" value="Metal-dependent hydrolases"/>
    <property type="match status" value="1"/>
</dbReference>
<dbReference type="GO" id="GO:0003887">
    <property type="term" value="F:DNA-directed DNA polymerase activity"/>
    <property type="evidence" value="ECO:0007669"/>
    <property type="project" value="UniProtKB-KW"/>
</dbReference>
<name>A0A9Q1ZA73_CLOBO</name>
<keyword evidence="5" id="KW-0239">DNA-directed DNA polymerase</keyword>
<dbReference type="Proteomes" id="UP000037540">
    <property type="component" value="Unassembled WGS sequence"/>
</dbReference>
<evidence type="ECO:0000256" key="1">
    <source>
        <dbReference type="ARBA" id="ARBA00012417"/>
    </source>
</evidence>
<dbReference type="GO" id="GO:0006260">
    <property type="term" value="P:DNA replication"/>
    <property type="evidence" value="ECO:0007669"/>
    <property type="project" value="UniProtKB-KW"/>
</dbReference>
<sequence>MKRVKYHSELHNHNTIGSLMDGMGTPKEILDRCDELNIKSYAITDHGTEYALYYFAELQEKYKTKILYGIELYEAYDHTVQDPNNKYFHLLTIAKNQSGIQALHRLTTMGEFEGKYFKPRIDLNQLKEFKDDLIIGSACLAGKINKATTYEQAKQYALEYKEIFSDNFYLELQAHTSEDQIKANKRLMKLHYDTNIPYIITSDSHYVKKEDKENHANFVNVNRKNADVTTTGEIYDDCYIHSTDEMYEIMFKSELTEDEITIGLQNTNKIADICNGTIQFHEPVLPEVKIPNEYKSEEEYFMALITKGWKDRNMDEQIKNDLLHTEQDYKQRVLHEYNVIKQMEYISYHLIVADYMQWAVNQRIPTAPARGSAGGSLIAYLLKITNINPLKYDLLFERYLNPERVSLPDIDSDFSSGRREEVFKYLQQTYGEEYVAQIINFSKYTPKVAIQDAGKMIKVPIKDVNVIKEFMQDDTIDDSIQNAKNNKKLIDLLNSYPEMLSLAKSFEGRVKTTSTNACGTVISSKPIYQYCGMKKGDNDEQLLQVDKVITEKLGMVKCDILGTTVLQIIDEVMKMADMDFYDLYTKIPLDDKETYEFFKKGLYYGVFQLGSYNMTKFFMKLQPKSIEDICLGISAYRPGSMKYIDDIINRKEGKEPIVYDHEVLEPILKPTYGICVYQEQVMQVLQAMGGFSFAQADLVRRGMAKKKAQYVLGQRNNFIYGLVEFTIDGTRCTTTYELAKEYLNDIEYTVVIEGAIHKGIEIKIAKKVFDDLEDFALYGFNKSHGLAYALLAYYTAYLKCHYPTYFMKTILSHAKDGMEIAQYLTQCKDLCVKVVHPNINESNLGFSVYNGSILYGIGSLYNVGEPTTRQIMNKRPYTSFEDFINKNVNNIAEDEIKIDKSALISLINSGCFDGLPIEENSTTLCDRQFLLMKVFYNVTSLIQKVSTTQIPELFDNPDIDTKEFYKEKQLYDLHKKILSKKNKLNLYKDDEIITTFKNNYSNDTFEIENDELNIIKNKYTSEYNKHLKHLKQILKENSDQYTLLINKSRVVNAYLDYVKNNNEADLEFESTSFYFSKSWLEDSAEKYHVDEFKDIPNLNMDEVGYYKKKDLYTIVGVLTGKIKKHSEIVLLTNSGIVIAKLGDILYNSVASDLKRGDKIALSGYVGNGFFRAEFYQNNKSNKLLALKVLN</sequence>
<dbReference type="EC" id="2.7.7.7" evidence="1"/>
<feature type="domain" description="Polymerase/histidinol phosphatase N-terminal" evidence="7">
    <location>
        <begin position="8"/>
        <end position="76"/>
    </location>
</feature>
<comment type="caution">
    <text evidence="8">The sequence shown here is derived from an EMBL/GenBank/DDBJ whole genome shotgun (WGS) entry which is preliminary data.</text>
</comment>
<dbReference type="GO" id="GO:0008408">
    <property type="term" value="F:3'-5' exonuclease activity"/>
    <property type="evidence" value="ECO:0007669"/>
    <property type="project" value="InterPro"/>
</dbReference>
<evidence type="ECO:0000256" key="3">
    <source>
        <dbReference type="ARBA" id="ARBA00022695"/>
    </source>
</evidence>
<evidence type="ECO:0000256" key="2">
    <source>
        <dbReference type="ARBA" id="ARBA00022679"/>
    </source>
</evidence>
<dbReference type="InterPro" id="IPR004805">
    <property type="entry name" value="DnaE2/DnaE/PolC"/>
</dbReference>
<keyword evidence="2" id="KW-0808">Transferase</keyword>
<comment type="catalytic activity">
    <reaction evidence="6">
        <text>DNA(n) + a 2'-deoxyribonucleoside 5'-triphosphate = DNA(n+1) + diphosphate</text>
        <dbReference type="Rhea" id="RHEA:22508"/>
        <dbReference type="Rhea" id="RHEA-COMP:17339"/>
        <dbReference type="Rhea" id="RHEA-COMP:17340"/>
        <dbReference type="ChEBI" id="CHEBI:33019"/>
        <dbReference type="ChEBI" id="CHEBI:61560"/>
        <dbReference type="ChEBI" id="CHEBI:173112"/>
        <dbReference type="EC" id="2.7.7.7"/>
    </reaction>
</comment>
<reference evidence="8 9" key="1">
    <citation type="submission" date="2015-07" db="EMBL/GenBank/DDBJ databases">
        <title>Draft genome sequences of 17 French Clostridium botulinum group III.</title>
        <authorList>
            <person name="Woudstra C."/>
            <person name="Le Marechal C."/>
            <person name="Souillard R."/>
            <person name="Bayon-Auboyer M.-H."/>
            <person name="Dessouter D."/>
            <person name="Fach P."/>
        </authorList>
    </citation>
    <scope>NUCLEOTIDE SEQUENCE [LARGE SCALE GENOMIC DNA]</scope>
    <source>
        <strain evidence="8 9">12LNRI-CD</strain>
    </source>
</reference>
<dbReference type="OrthoDB" id="9803237at2"/>
<dbReference type="SMART" id="SM00481">
    <property type="entry name" value="POLIIIAc"/>
    <property type="match status" value="1"/>
</dbReference>
<dbReference type="Gene3D" id="1.10.150.870">
    <property type="match status" value="1"/>
</dbReference>
<proteinExistence type="predicted"/>
<organism evidence="8 9">
    <name type="scientific">Clostridium botulinum</name>
    <dbReference type="NCBI Taxonomy" id="1491"/>
    <lineage>
        <taxon>Bacteria</taxon>
        <taxon>Bacillati</taxon>
        <taxon>Bacillota</taxon>
        <taxon>Clostridia</taxon>
        <taxon>Eubacteriales</taxon>
        <taxon>Clostridiaceae</taxon>
        <taxon>Clostridium</taxon>
    </lineage>
</organism>
<dbReference type="RefSeq" id="WP_019278999.1">
    <property type="nucleotide sequence ID" value="NZ_LGVO01000037.1"/>
</dbReference>
<dbReference type="Pfam" id="PF17657">
    <property type="entry name" value="DNA_pol3_finger"/>
    <property type="match status" value="1"/>
</dbReference>
<evidence type="ECO:0000256" key="5">
    <source>
        <dbReference type="ARBA" id="ARBA00022932"/>
    </source>
</evidence>
<dbReference type="InterPro" id="IPR004013">
    <property type="entry name" value="PHP_dom"/>
</dbReference>
<evidence type="ECO:0000313" key="8">
    <source>
        <dbReference type="EMBL" id="KOA81435.1"/>
    </source>
</evidence>
<gene>
    <name evidence="8" type="ORF">ADU74_14130</name>
</gene>
<dbReference type="InterPro" id="IPR003141">
    <property type="entry name" value="Pol/His_phosphatase_N"/>
</dbReference>